<feature type="region of interest" description="Disordered" evidence="5">
    <location>
        <begin position="262"/>
        <end position="283"/>
    </location>
</feature>
<keyword evidence="1" id="KW-0507">mRNA processing</keyword>
<dbReference type="KEGG" id="tng:GSTEN00021222G001"/>
<dbReference type="GO" id="GO:0006397">
    <property type="term" value="P:mRNA processing"/>
    <property type="evidence" value="ECO:0007669"/>
    <property type="project" value="UniProtKB-KW"/>
</dbReference>
<evidence type="ECO:0000256" key="1">
    <source>
        <dbReference type="ARBA" id="ARBA00022664"/>
    </source>
</evidence>
<dbReference type="SUPFAM" id="SSF54928">
    <property type="entry name" value="RNA-binding domain, RBD"/>
    <property type="match status" value="2"/>
</dbReference>
<dbReference type="AlphaFoldDB" id="Q4SAX3"/>
<dbReference type="InterPro" id="IPR003954">
    <property type="entry name" value="RRM_euk-type"/>
</dbReference>
<feature type="region of interest" description="Disordered" evidence="5">
    <location>
        <begin position="1"/>
        <end position="79"/>
    </location>
</feature>
<sequence>MSDFEEFEKQLSENRQERERERKRRRSRSASPACRGEKRRSREKRSRSRDRKSRDRRSSSRDHKKRRADLSCPCSHSPKRSRKKRVCRYWDVPPPGFEHITPLQYKAMQGRAPPRLPGPAPRLPSVSLWPPAAGQIPTMALLATAASAGVVAAPTPVPVAGSQMTRQARRLYVGNIPFGLTEALRRLCSPQESMAEFFNAQMRLAGLSQAPSNPVLAVQINQDKNFAFLEVRPGFSAAAALPAAAAAADVCVSVPLGGRDHAGHGLRRHRVPGSGSEDPTASRLPASARHLGAAGVPRPRFLRAAARHAARVGRRPGVVSTVVPDSPHKLFIGGLPNYLNDDQVAAAGLPPSLSGRLSQSGRKRDLGARKVVSWPLSAPHAGFSLQAQSQQLRSVNVHPGVCAGVKVKELLTSFGPLKAFNLVKDGATSLSKGYAFCEYVDVGATDQAVAGLNGMQLGDKKLIVQRASVGAKNANPSAAAEAPVTLQVPGLQRLQTSGVPTEVLCLLNMVVPEELVDDEDYEEILEDVREECCKYGGVRSIEIPRPVDGVEVPGCGKIFVEYVSASDCQKAMQALTGRKFANRVVVTKYYDPDMYHRHEF</sequence>
<gene>
    <name evidence="7" type="ORF">GSTENG00021222001</name>
</gene>
<evidence type="ECO:0000313" key="7">
    <source>
        <dbReference type="EMBL" id="CAG02209.1"/>
    </source>
</evidence>
<feature type="domain" description="RRM" evidence="6">
    <location>
        <begin position="406"/>
        <end position="469"/>
    </location>
</feature>
<dbReference type="FunFam" id="3.30.70.330:FF:000097">
    <property type="entry name" value="U2 snRNP auxiliary factor large subunit"/>
    <property type="match status" value="1"/>
</dbReference>
<feature type="domain" description="RRM" evidence="6">
    <location>
        <begin position="492"/>
        <end position="592"/>
    </location>
</feature>
<dbReference type="PROSITE" id="PS50102">
    <property type="entry name" value="RRM"/>
    <property type="match status" value="2"/>
</dbReference>
<dbReference type="CDD" id="cd12231">
    <property type="entry name" value="RRM2_U2AF65"/>
    <property type="match status" value="1"/>
</dbReference>
<dbReference type="InterPro" id="IPR012677">
    <property type="entry name" value="Nucleotide-bd_a/b_plait_sf"/>
</dbReference>
<evidence type="ECO:0000259" key="6">
    <source>
        <dbReference type="PROSITE" id="PS50102"/>
    </source>
</evidence>
<reference evidence="7" key="1">
    <citation type="journal article" date="2004" name="Nature">
        <title>Genome duplication in the teleost fish Tetraodon nigroviridis reveals the early vertebrate proto-karyotype.</title>
        <authorList>
            <person name="Jaillon O."/>
            <person name="Aury J.-M."/>
            <person name="Brunet F."/>
            <person name="Petit J.-L."/>
            <person name="Stange-Thomann N."/>
            <person name="Mauceli E."/>
            <person name="Bouneau L."/>
            <person name="Fischer C."/>
            <person name="Ozouf-Costaz C."/>
            <person name="Bernot A."/>
            <person name="Nicaud S."/>
            <person name="Jaffe D."/>
            <person name="Fisher S."/>
            <person name="Lutfalla G."/>
            <person name="Dossat C."/>
            <person name="Segurens B."/>
            <person name="Dasilva C."/>
            <person name="Salanoubat M."/>
            <person name="Levy M."/>
            <person name="Boudet N."/>
            <person name="Castellano S."/>
            <person name="Anthouard V."/>
            <person name="Jubin C."/>
            <person name="Castelli V."/>
            <person name="Katinka M."/>
            <person name="Vacherie B."/>
            <person name="Biemont C."/>
            <person name="Skalli Z."/>
            <person name="Cattolico L."/>
            <person name="Poulain J."/>
            <person name="De Berardinis V."/>
            <person name="Cruaud C."/>
            <person name="Duprat S."/>
            <person name="Brottier P."/>
            <person name="Coutanceau J.-P."/>
            <person name="Gouzy J."/>
            <person name="Parra G."/>
            <person name="Lardier G."/>
            <person name="Chapple C."/>
            <person name="McKernan K.J."/>
            <person name="McEwan P."/>
            <person name="Bosak S."/>
            <person name="Kellis M."/>
            <person name="Volff J.-N."/>
            <person name="Guigo R."/>
            <person name="Zody M.C."/>
            <person name="Mesirov J."/>
            <person name="Lindblad-Toh K."/>
            <person name="Birren B."/>
            <person name="Nusbaum C."/>
            <person name="Kahn D."/>
            <person name="Robinson-Rechavi M."/>
            <person name="Laudet V."/>
            <person name="Schachter V."/>
            <person name="Quetier F."/>
            <person name="Saurin W."/>
            <person name="Scarpelli C."/>
            <person name="Wincker P."/>
            <person name="Lander E.S."/>
            <person name="Weissenbach J."/>
            <person name="Roest Crollius H."/>
        </authorList>
    </citation>
    <scope>NUCLEOTIDE SEQUENCE [LARGE SCALE GENOMIC DNA]</scope>
</reference>
<keyword evidence="2 4" id="KW-0694">RNA-binding</keyword>
<name>Q4SAX3_TETNG</name>
<feature type="compositionally biased region" description="Basic residues" evidence="5">
    <location>
        <begin position="37"/>
        <end position="51"/>
    </location>
</feature>
<dbReference type="Pfam" id="PF00076">
    <property type="entry name" value="RRM_1"/>
    <property type="match status" value="2"/>
</dbReference>
<evidence type="ECO:0000256" key="5">
    <source>
        <dbReference type="SAM" id="MobiDB-lite"/>
    </source>
</evidence>
<dbReference type="GO" id="GO:0008380">
    <property type="term" value="P:RNA splicing"/>
    <property type="evidence" value="ECO:0007669"/>
    <property type="project" value="UniProtKB-KW"/>
</dbReference>
<proteinExistence type="predicted"/>
<feature type="compositionally biased region" description="Basic and acidic residues" evidence="5">
    <location>
        <begin position="7"/>
        <end position="20"/>
    </location>
</feature>
<dbReference type="InterPro" id="IPR000504">
    <property type="entry name" value="RRM_dom"/>
</dbReference>
<reference evidence="7" key="2">
    <citation type="submission" date="2004-02" db="EMBL/GenBank/DDBJ databases">
        <authorList>
            <consortium name="Genoscope"/>
            <consortium name="Whitehead Institute Centre for Genome Research"/>
        </authorList>
    </citation>
    <scope>NUCLEOTIDE SEQUENCE</scope>
</reference>
<dbReference type="SMART" id="SM00361">
    <property type="entry name" value="RRM_1"/>
    <property type="match status" value="1"/>
</dbReference>
<organism evidence="7">
    <name type="scientific">Tetraodon nigroviridis</name>
    <name type="common">Spotted green pufferfish</name>
    <name type="synonym">Chelonodon nigroviridis</name>
    <dbReference type="NCBI Taxonomy" id="99883"/>
    <lineage>
        <taxon>Eukaryota</taxon>
        <taxon>Metazoa</taxon>
        <taxon>Chordata</taxon>
        <taxon>Craniata</taxon>
        <taxon>Vertebrata</taxon>
        <taxon>Euteleostomi</taxon>
        <taxon>Actinopterygii</taxon>
        <taxon>Neopterygii</taxon>
        <taxon>Teleostei</taxon>
        <taxon>Neoteleostei</taxon>
        <taxon>Acanthomorphata</taxon>
        <taxon>Eupercaria</taxon>
        <taxon>Tetraodontiformes</taxon>
        <taxon>Tetradontoidea</taxon>
        <taxon>Tetraodontidae</taxon>
        <taxon>Tetraodon</taxon>
    </lineage>
</organism>
<keyword evidence="3" id="KW-0508">mRNA splicing</keyword>
<evidence type="ECO:0000256" key="3">
    <source>
        <dbReference type="ARBA" id="ARBA00023187"/>
    </source>
</evidence>
<evidence type="ECO:0000256" key="2">
    <source>
        <dbReference type="ARBA" id="ARBA00022884"/>
    </source>
</evidence>
<protein>
    <submittedName>
        <fullName evidence="7">(spotted green pufferfish) hypothetical protein</fullName>
    </submittedName>
</protein>
<dbReference type="PANTHER" id="PTHR23139">
    <property type="entry name" value="RNA-BINDING PROTEIN"/>
    <property type="match status" value="1"/>
</dbReference>
<evidence type="ECO:0000256" key="4">
    <source>
        <dbReference type="PROSITE-ProRule" id="PRU00176"/>
    </source>
</evidence>
<accession>Q4SAX3</accession>
<comment type="caution">
    <text evidence="7">The sequence shown here is derived from an EMBL/GenBank/DDBJ whole genome shotgun (WGS) entry which is preliminary data.</text>
</comment>
<feature type="compositionally biased region" description="Basic and acidic residues" evidence="5">
    <location>
        <begin position="52"/>
        <end position="61"/>
    </location>
</feature>
<dbReference type="SMART" id="SM00360">
    <property type="entry name" value="RRM"/>
    <property type="match status" value="2"/>
</dbReference>
<dbReference type="CDD" id="cd12232">
    <property type="entry name" value="RRM3_U2AF65"/>
    <property type="match status" value="1"/>
</dbReference>
<dbReference type="InterPro" id="IPR035979">
    <property type="entry name" value="RBD_domain_sf"/>
</dbReference>
<dbReference type="Gene3D" id="3.30.70.330">
    <property type="match status" value="3"/>
</dbReference>
<dbReference type="GO" id="GO:0003723">
    <property type="term" value="F:RNA binding"/>
    <property type="evidence" value="ECO:0007669"/>
    <property type="project" value="UniProtKB-UniRule"/>
</dbReference>
<dbReference type="OrthoDB" id="10266058at2759"/>
<dbReference type="EMBL" id="CAAE01014679">
    <property type="protein sequence ID" value="CAG02209.1"/>
    <property type="molecule type" value="Genomic_DNA"/>
</dbReference>